<dbReference type="Proteomes" id="UP000015105">
    <property type="component" value="Chromosome 6D"/>
</dbReference>
<evidence type="ECO:0000256" key="1">
    <source>
        <dbReference type="ARBA" id="ARBA00022670"/>
    </source>
</evidence>
<evidence type="ECO:0000313" key="8">
    <source>
        <dbReference type="EnsemblPlants" id="AET6Gv20055000.1"/>
    </source>
</evidence>
<keyword evidence="4 6" id="KW-0862">Zinc</keyword>
<reference evidence="9" key="1">
    <citation type="journal article" date="2014" name="Science">
        <title>Ancient hybridizations among the ancestral genomes of bread wheat.</title>
        <authorList>
            <consortium name="International Wheat Genome Sequencing Consortium,"/>
            <person name="Marcussen T."/>
            <person name="Sandve S.R."/>
            <person name="Heier L."/>
            <person name="Spannagl M."/>
            <person name="Pfeifer M."/>
            <person name="Jakobsen K.S."/>
            <person name="Wulff B.B."/>
            <person name="Steuernagel B."/>
            <person name="Mayer K.F."/>
            <person name="Olsen O.A."/>
        </authorList>
    </citation>
    <scope>NUCLEOTIDE SEQUENCE [LARGE SCALE GENOMIC DNA]</scope>
    <source>
        <strain evidence="9">cv. AL8/78</strain>
    </source>
</reference>
<dbReference type="Gramene" id="AET6Gv20055000.1">
    <property type="protein sequence ID" value="AET6Gv20055000.1"/>
    <property type="gene ID" value="AET6Gv20055000"/>
</dbReference>
<feature type="domain" description="Peptidase M48" evidence="7">
    <location>
        <begin position="136"/>
        <end position="194"/>
    </location>
</feature>
<dbReference type="InterPro" id="IPR051156">
    <property type="entry name" value="Mito/Outer_Membr_Metalloprot"/>
</dbReference>
<dbReference type="GO" id="GO:0016020">
    <property type="term" value="C:membrane"/>
    <property type="evidence" value="ECO:0007669"/>
    <property type="project" value="TreeGrafter"/>
</dbReference>
<evidence type="ECO:0000256" key="5">
    <source>
        <dbReference type="ARBA" id="ARBA00023049"/>
    </source>
</evidence>
<dbReference type="EnsemblPlants" id="AET6Gv20055000.1">
    <property type="protein sequence ID" value="AET6Gv20055000.1"/>
    <property type="gene ID" value="AET6Gv20055000"/>
</dbReference>
<evidence type="ECO:0000313" key="9">
    <source>
        <dbReference type="Proteomes" id="UP000015105"/>
    </source>
</evidence>
<sequence>QPQPARPRVLDSVRGLFSGHAKPVAASQTAAQAQPQEAGLFFPWGLIFFFLTCNREKVPCTNRAHWVFLSPSCHALMGNIMFEKIEEKRGPAILGPSDPNTVRVRQIASGIIRAAHDLFPRGDDDHDDKQETPERHDFKWEVVIVNDGKAKAYSLPNGKIVVYTGLLNCLKTDAEIAALIAHEAGHVVANHDMEFSRILPFFDTLAPQRNEMEADLIGLKLLAAAGFDTHVAHGVYETFGQIGGNWWSRFHPWCKKE</sequence>
<reference evidence="8" key="5">
    <citation type="journal article" date="2021" name="G3 (Bethesda)">
        <title>Aegilops tauschii genome assembly Aet v5.0 features greater sequence contiguity and improved annotation.</title>
        <authorList>
            <person name="Wang L."/>
            <person name="Zhu T."/>
            <person name="Rodriguez J.C."/>
            <person name="Deal K.R."/>
            <person name="Dubcovsky J."/>
            <person name="McGuire P.E."/>
            <person name="Lux T."/>
            <person name="Spannagl M."/>
            <person name="Mayer K.F.X."/>
            <person name="Baldrich P."/>
            <person name="Meyers B.C."/>
            <person name="Huo N."/>
            <person name="Gu Y.Q."/>
            <person name="Zhou H."/>
            <person name="Devos K.M."/>
            <person name="Bennetzen J.L."/>
            <person name="Unver T."/>
            <person name="Budak H."/>
            <person name="Gulick P.J."/>
            <person name="Galiba G."/>
            <person name="Kalapos B."/>
            <person name="Nelson D.R."/>
            <person name="Li P."/>
            <person name="You F.M."/>
            <person name="Luo M.C."/>
            <person name="Dvorak J."/>
        </authorList>
    </citation>
    <scope>NUCLEOTIDE SEQUENCE [LARGE SCALE GENOMIC DNA]</scope>
    <source>
        <strain evidence="8">cv. AL8/78</strain>
    </source>
</reference>
<dbReference type="PANTHER" id="PTHR22726:SF1">
    <property type="entry name" value="METALLOENDOPEPTIDASE OMA1, MITOCHONDRIAL"/>
    <property type="match status" value="1"/>
</dbReference>
<evidence type="ECO:0000259" key="7">
    <source>
        <dbReference type="Pfam" id="PF01435"/>
    </source>
</evidence>
<reference evidence="9" key="2">
    <citation type="journal article" date="2017" name="Nat. Plants">
        <title>The Aegilops tauschii genome reveals multiple impacts of transposons.</title>
        <authorList>
            <person name="Zhao G."/>
            <person name="Zou C."/>
            <person name="Li K."/>
            <person name="Wang K."/>
            <person name="Li T."/>
            <person name="Gao L."/>
            <person name="Zhang X."/>
            <person name="Wang H."/>
            <person name="Yang Z."/>
            <person name="Liu X."/>
            <person name="Jiang W."/>
            <person name="Mao L."/>
            <person name="Kong X."/>
            <person name="Jiao Y."/>
            <person name="Jia J."/>
        </authorList>
    </citation>
    <scope>NUCLEOTIDE SEQUENCE [LARGE SCALE GENOMIC DNA]</scope>
    <source>
        <strain evidence="9">cv. AL8/78</strain>
    </source>
</reference>
<dbReference type="GO" id="GO:0004222">
    <property type="term" value="F:metalloendopeptidase activity"/>
    <property type="evidence" value="ECO:0007669"/>
    <property type="project" value="InterPro"/>
</dbReference>
<reference evidence="8" key="4">
    <citation type="submission" date="2019-03" db="UniProtKB">
        <authorList>
            <consortium name="EnsemblPlants"/>
        </authorList>
    </citation>
    <scope>IDENTIFICATION</scope>
</reference>
<keyword evidence="9" id="KW-1185">Reference proteome</keyword>
<dbReference type="Gene3D" id="3.30.2010.10">
    <property type="entry name" value="Metalloproteases ('zincins'), catalytic domain"/>
    <property type="match status" value="1"/>
</dbReference>
<dbReference type="Pfam" id="PF01435">
    <property type="entry name" value="Peptidase_M48"/>
    <property type="match status" value="1"/>
</dbReference>
<dbReference type="STRING" id="200361.A0A453MS94"/>
<comment type="cofactor">
    <cofactor evidence="6">
        <name>Zn(2+)</name>
        <dbReference type="ChEBI" id="CHEBI:29105"/>
    </cofactor>
    <text evidence="6">Binds 1 zinc ion per subunit.</text>
</comment>
<accession>A0A453MS94</accession>
<evidence type="ECO:0000256" key="2">
    <source>
        <dbReference type="ARBA" id="ARBA00022723"/>
    </source>
</evidence>
<proteinExistence type="inferred from homology"/>
<evidence type="ECO:0000256" key="3">
    <source>
        <dbReference type="ARBA" id="ARBA00022801"/>
    </source>
</evidence>
<dbReference type="InterPro" id="IPR001915">
    <property type="entry name" value="Peptidase_M48"/>
</dbReference>
<evidence type="ECO:0000256" key="6">
    <source>
        <dbReference type="RuleBase" id="RU003983"/>
    </source>
</evidence>
<keyword evidence="3 6" id="KW-0378">Hydrolase</keyword>
<dbReference type="AlphaFoldDB" id="A0A453MS94"/>
<reference evidence="8" key="3">
    <citation type="journal article" date="2017" name="Nature">
        <title>Genome sequence of the progenitor of the wheat D genome Aegilops tauschii.</title>
        <authorList>
            <person name="Luo M.C."/>
            <person name="Gu Y.Q."/>
            <person name="Puiu D."/>
            <person name="Wang H."/>
            <person name="Twardziok S.O."/>
            <person name="Deal K.R."/>
            <person name="Huo N."/>
            <person name="Zhu T."/>
            <person name="Wang L."/>
            <person name="Wang Y."/>
            <person name="McGuire P.E."/>
            <person name="Liu S."/>
            <person name="Long H."/>
            <person name="Ramasamy R.K."/>
            <person name="Rodriguez J.C."/>
            <person name="Van S.L."/>
            <person name="Yuan L."/>
            <person name="Wang Z."/>
            <person name="Xia Z."/>
            <person name="Xiao L."/>
            <person name="Anderson O.D."/>
            <person name="Ouyang S."/>
            <person name="Liang Y."/>
            <person name="Zimin A.V."/>
            <person name="Pertea G."/>
            <person name="Qi P."/>
            <person name="Bennetzen J.L."/>
            <person name="Dai X."/>
            <person name="Dawson M.W."/>
            <person name="Muller H.G."/>
            <person name="Kugler K."/>
            <person name="Rivarola-Duarte L."/>
            <person name="Spannagl M."/>
            <person name="Mayer K.F.X."/>
            <person name="Lu F.H."/>
            <person name="Bevan M.W."/>
            <person name="Leroy P."/>
            <person name="Li P."/>
            <person name="You F.M."/>
            <person name="Sun Q."/>
            <person name="Liu Z."/>
            <person name="Lyons E."/>
            <person name="Wicker T."/>
            <person name="Salzberg S.L."/>
            <person name="Devos K.M."/>
            <person name="Dvorak J."/>
        </authorList>
    </citation>
    <scope>NUCLEOTIDE SEQUENCE [LARGE SCALE GENOMIC DNA]</scope>
    <source>
        <strain evidence="8">cv. AL8/78</strain>
    </source>
</reference>
<dbReference type="GO" id="GO:0051603">
    <property type="term" value="P:proteolysis involved in protein catabolic process"/>
    <property type="evidence" value="ECO:0007669"/>
    <property type="project" value="TreeGrafter"/>
</dbReference>
<keyword evidence="5 6" id="KW-0482">Metalloprotease</keyword>
<dbReference type="GO" id="GO:0046872">
    <property type="term" value="F:metal ion binding"/>
    <property type="evidence" value="ECO:0007669"/>
    <property type="project" value="UniProtKB-KW"/>
</dbReference>
<protein>
    <recommendedName>
        <fullName evidence="7">Peptidase M48 domain-containing protein</fullName>
    </recommendedName>
</protein>
<keyword evidence="1 6" id="KW-0645">Protease</keyword>
<organism evidence="8 9">
    <name type="scientific">Aegilops tauschii subsp. strangulata</name>
    <name type="common">Goatgrass</name>
    <dbReference type="NCBI Taxonomy" id="200361"/>
    <lineage>
        <taxon>Eukaryota</taxon>
        <taxon>Viridiplantae</taxon>
        <taxon>Streptophyta</taxon>
        <taxon>Embryophyta</taxon>
        <taxon>Tracheophyta</taxon>
        <taxon>Spermatophyta</taxon>
        <taxon>Magnoliopsida</taxon>
        <taxon>Liliopsida</taxon>
        <taxon>Poales</taxon>
        <taxon>Poaceae</taxon>
        <taxon>BOP clade</taxon>
        <taxon>Pooideae</taxon>
        <taxon>Triticodae</taxon>
        <taxon>Triticeae</taxon>
        <taxon>Triticinae</taxon>
        <taxon>Aegilops</taxon>
    </lineage>
</organism>
<name>A0A453MS94_AEGTS</name>
<comment type="similarity">
    <text evidence="6">Belongs to the peptidase M48 family.</text>
</comment>
<evidence type="ECO:0000256" key="4">
    <source>
        <dbReference type="ARBA" id="ARBA00022833"/>
    </source>
</evidence>
<keyword evidence="2" id="KW-0479">Metal-binding</keyword>
<dbReference type="PANTHER" id="PTHR22726">
    <property type="entry name" value="METALLOENDOPEPTIDASE OMA1"/>
    <property type="match status" value="1"/>
</dbReference>